<reference evidence="3" key="1">
    <citation type="submission" date="2017-04" db="EMBL/GenBank/DDBJ databases">
        <authorList>
            <person name="Varghese N."/>
            <person name="Submissions S."/>
        </authorList>
    </citation>
    <scope>NUCLEOTIDE SEQUENCE [LARGE SCALE GENOMIC DNA]</scope>
    <source>
        <strain evidence="3">Dd16</strain>
    </source>
</reference>
<dbReference type="EMBL" id="LT840185">
    <property type="protein sequence ID" value="SMF61483.1"/>
    <property type="molecule type" value="Genomic_DNA"/>
</dbReference>
<evidence type="ECO:0000313" key="2">
    <source>
        <dbReference type="EMBL" id="SMF61483.1"/>
    </source>
</evidence>
<dbReference type="STRING" id="941907.SAMN06295910_0472"/>
<keyword evidence="1" id="KW-0472">Membrane</keyword>
<sequence length="157" mass="17318">MYPADIDAIVRIIQLAIAPVFLLVGTASLLNVMVARLARIVDRVRSLERHLSEGCSDEERRRELGELAILSRRMTICQNAIAACTLSAVLVCVTVIVLFLASIMTLNFTVPVALLFIAVMIALTVGLLLFFVEVSISARAVRVREDYIREGRAPHAR</sequence>
<dbReference type="Proteomes" id="UP000192934">
    <property type="component" value="Chromosome I"/>
</dbReference>
<name>A0A1X7G0T1_9SPHN</name>
<dbReference type="RefSeq" id="WP_085217344.1">
    <property type="nucleotide sequence ID" value="NZ_LT840185.1"/>
</dbReference>
<dbReference type="AlphaFoldDB" id="A0A1X7G0T1"/>
<feature type="transmembrane region" description="Helical" evidence="1">
    <location>
        <begin position="80"/>
        <end position="104"/>
    </location>
</feature>
<protein>
    <recommendedName>
        <fullName evidence="4">DUF2721 domain-containing protein</fullName>
    </recommendedName>
</protein>
<gene>
    <name evidence="2" type="ORF">SAMN06295910_0472</name>
</gene>
<accession>A0A1X7G0T1</accession>
<keyword evidence="3" id="KW-1185">Reference proteome</keyword>
<keyword evidence="1" id="KW-0812">Transmembrane</keyword>
<dbReference type="Pfam" id="PF11026">
    <property type="entry name" value="DUF2721"/>
    <property type="match status" value="1"/>
</dbReference>
<dbReference type="InterPro" id="IPR021279">
    <property type="entry name" value="DUF2721"/>
</dbReference>
<proteinExistence type="predicted"/>
<dbReference type="OrthoDB" id="5396182at2"/>
<evidence type="ECO:0000313" key="3">
    <source>
        <dbReference type="Proteomes" id="UP000192934"/>
    </source>
</evidence>
<organism evidence="2 3">
    <name type="scientific">Allosphingosinicella indica</name>
    <dbReference type="NCBI Taxonomy" id="941907"/>
    <lineage>
        <taxon>Bacteria</taxon>
        <taxon>Pseudomonadati</taxon>
        <taxon>Pseudomonadota</taxon>
        <taxon>Alphaproteobacteria</taxon>
        <taxon>Sphingomonadales</taxon>
        <taxon>Sphingomonadaceae</taxon>
        <taxon>Allosphingosinicella</taxon>
    </lineage>
</organism>
<evidence type="ECO:0000256" key="1">
    <source>
        <dbReference type="SAM" id="Phobius"/>
    </source>
</evidence>
<evidence type="ECO:0008006" key="4">
    <source>
        <dbReference type="Google" id="ProtNLM"/>
    </source>
</evidence>
<feature type="transmembrane region" description="Helical" evidence="1">
    <location>
        <begin position="12"/>
        <end position="35"/>
    </location>
</feature>
<keyword evidence="1" id="KW-1133">Transmembrane helix</keyword>
<feature type="transmembrane region" description="Helical" evidence="1">
    <location>
        <begin position="110"/>
        <end position="132"/>
    </location>
</feature>